<reference evidence="3 4" key="1">
    <citation type="submission" date="2021-04" db="EMBL/GenBank/DDBJ databases">
        <title>Genome analysis of Polyangium sp.</title>
        <authorList>
            <person name="Li Y."/>
            <person name="Wang J."/>
        </authorList>
    </citation>
    <scope>NUCLEOTIDE SEQUENCE [LARGE SCALE GENOMIC DNA]</scope>
    <source>
        <strain evidence="3 4">SDU14</strain>
    </source>
</reference>
<dbReference type="InterPro" id="IPR011990">
    <property type="entry name" value="TPR-like_helical_dom_sf"/>
</dbReference>
<keyword evidence="4" id="KW-1185">Reference proteome</keyword>
<evidence type="ECO:0000313" key="3">
    <source>
        <dbReference type="EMBL" id="MDC3984861.1"/>
    </source>
</evidence>
<feature type="signal peptide" evidence="2">
    <location>
        <begin position="1"/>
        <end position="23"/>
    </location>
</feature>
<evidence type="ECO:0000256" key="1">
    <source>
        <dbReference type="SAM" id="MobiDB-lite"/>
    </source>
</evidence>
<protein>
    <recommendedName>
        <fullName evidence="5">Tetratricopeptide repeat protein</fullName>
    </recommendedName>
</protein>
<keyword evidence="2" id="KW-0732">Signal</keyword>
<evidence type="ECO:0008006" key="5">
    <source>
        <dbReference type="Google" id="ProtNLM"/>
    </source>
</evidence>
<dbReference type="SUPFAM" id="SSF48452">
    <property type="entry name" value="TPR-like"/>
    <property type="match status" value="1"/>
</dbReference>
<organism evidence="3 4">
    <name type="scientific">Polyangium jinanense</name>
    <dbReference type="NCBI Taxonomy" id="2829994"/>
    <lineage>
        <taxon>Bacteria</taxon>
        <taxon>Pseudomonadati</taxon>
        <taxon>Myxococcota</taxon>
        <taxon>Polyangia</taxon>
        <taxon>Polyangiales</taxon>
        <taxon>Polyangiaceae</taxon>
        <taxon>Polyangium</taxon>
    </lineage>
</organism>
<gene>
    <name evidence="3" type="ORF">KEG57_30555</name>
</gene>
<feature type="region of interest" description="Disordered" evidence="1">
    <location>
        <begin position="31"/>
        <end position="63"/>
    </location>
</feature>
<feature type="compositionally biased region" description="Basic and acidic residues" evidence="1">
    <location>
        <begin position="37"/>
        <end position="51"/>
    </location>
</feature>
<comment type="caution">
    <text evidence="3">The sequence shown here is derived from an EMBL/GenBank/DDBJ whole genome shotgun (WGS) entry which is preliminary data.</text>
</comment>
<dbReference type="AlphaFoldDB" id="A0A9X4AUQ4"/>
<evidence type="ECO:0000256" key="2">
    <source>
        <dbReference type="SAM" id="SignalP"/>
    </source>
</evidence>
<name>A0A9X4AUQ4_9BACT</name>
<feature type="chain" id="PRO_5040998388" description="Tetratricopeptide repeat protein" evidence="2">
    <location>
        <begin position="24"/>
        <end position="571"/>
    </location>
</feature>
<dbReference type="Gene3D" id="1.25.40.10">
    <property type="entry name" value="Tetratricopeptide repeat domain"/>
    <property type="match status" value="1"/>
</dbReference>
<dbReference type="RefSeq" id="WP_272459094.1">
    <property type="nucleotide sequence ID" value="NZ_JAGTJJ010000024.1"/>
</dbReference>
<sequence>MRKGLATLCLLASAMLAAPTAFAQQGKAPAAPAAKAGDAKKNDKKAAPKEIELEDEADGPVTAGQMTEEAAQAKRLFDAERWSESALLLKRVVDGETGDDEGNKQIAQYHLAIALYRLQFYQASYAIFSEIADKTNHLKFNETLLWLSKLATQLPEPADIIERVGKYKSEQVARFNNPQQRDLYWQLNYLLGRYKYRNRNYEEAISLFGKVDTKSKYYVQAQFFTGISNVQLRKSVPAVKSFQLIVRALDEGVEGVEDESRMRDLAFLSMARTYYSASVRLDDNSVPKIDGNKLSAAVKYWNRVDVGSEYWLDALFEQSWAYFMAGDYPHALGNIHTIESPYFPNAFYPEADILKAVISFTICQYQDATTIVARMRKRYEPIKKELEAILNRFKGEDAETKFFDFLKDVRAGKAALSPTVKPIVENALSDRQLLRNLEYVRVLDEEDARYKKAPAAFRNSPVGGDVTDALSLARDLAVRNAGTLARERYQRYLDELNEHLRDASKILIDITAAERNKLDQEVVSGQLTKEEALVFGVVKPDDEHVLWPFNGEYWRDELGFYRQVVTSKCGK</sequence>
<dbReference type="Proteomes" id="UP001151081">
    <property type="component" value="Unassembled WGS sequence"/>
</dbReference>
<dbReference type="EMBL" id="JAGTJJ010000024">
    <property type="protein sequence ID" value="MDC3984861.1"/>
    <property type="molecule type" value="Genomic_DNA"/>
</dbReference>
<evidence type="ECO:0000313" key="4">
    <source>
        <dbReference type="Proteomes" id="UP001151081"/>
    </source>
</evidence>
<proteinExistence type="predicted"/>
<accession>A0A9X4AUQ4</accession>